<keyword evidence="1" id="KW-0732">Signal</keyword>
<dbReference type="Pfam" id="PF26622">
    <property type="entry name" value="DUF8199"/>
    <property type="match status" value="1"/>
</dbReference>
<name>A0ABR7M9D5_9BACT</name>
<evidence type="ECO:0000256" key="1">
    <source>
        <dbReference type="SAM" id="SignalP"/>
    </source>
</evidence>
<dbReference type="InterPro" id="IPR058512">
    <property type="entry name" value="DUF8199"/>
</dbReference>
<keyword evidence="3" id="KW-1185">Reference proteome</keyword>
<comment type="caution">
    <text evidence="2">The sequence shown here is derived from an EMBL/GenBank/DDBJ whole genome shotgun (WGS) entry which is preliminary data.</text>
</comment>
<dbReference type="RefSeq" id="WP_187256903.1">
    <property type="nucleotide sequence ID" value="NZ_JBHULF010000007.1"/>
</dbReference>
<dbReference type="NCBIfam" id="NF047658">
    <property type="entry name" value="HYC_CC_PP"/>
    <property type="match status" value="1"/>
</dbReference>
<dbReference type="InterPro" id="IPR058060">
    <property type="entry name" value="HYC_CC_PP"/>
</dbReference>
<sequence>MKKILVAILTFVYFTATTGATVQLHYCMGKLVDWGLADNESKHCANCGMDKTVGQDNGCCKDEVTQISIEKDQKTVQTFYQLMQVTLSELPVAFYELPAATIPSLAEEKPVSNAPPRHTGIELHIRNCVFLI</sequence>
<organism evidence="2 3">
    <name type="scientific">Flavihumibacter stibioxidans</name>
    <dbReference type="NCBI Taxonomy" id="1834163"/>
    <lineage>
        <taxon>Bacteria</taxon>
        <taxon>Pseudomonadati</taxon>
        <taxon>Bacteroidota</taxon>
        <taxon>Chitinophagia</taxon>
        <taxon>Chitinophagales</taxon>
        <taxon>Chitinophagaceae</taxon>
        <taxon>Flavihumibacter</taxon>
    </lineage>
</organism>
<proteinExistence type="predicted"/>
<reference evidence="2 3" key="1">
    <citation type="submission" date="2016-07" db="EMBL/GenBank/DDBJ databases">
        <title>Genome analysis of Flavihumibacter stibioxidans YS-17.</title>
        <authorList>
            <person name="Shi K."/>
            <person name="Han Y."/>
            <person name="Wang G."/>
        </authorList>
    </citation>
    <scope>NUCLEOTIDE SEQUENCE [LARGE SCALE GENOMIC DNA]</scope>
    <source>
        <strain evidence="2 3">YS-17</strain>
    </source>
</reference>
<evidence type="ECO:0000313" key="3">
    <source>
        <dbReference type="Proteomes" id="UP000765802"/>
    </source>
</evidence>
<evidence type="ECO:0008006" key="4">
    <source>
        <dbReference type="Google" id="ProtNLM"/>
    </source>
</evidence>
<protein>
    <recommendedName>
        <fullName evidence="4">Secreted protein</fullName>
    </recommendedName>
</protein>
<feature type="signal peptide" evidence="1">
    <location>
        <begin position="1"/>
        <end position="19"/>
    </location>
</feature>
<dbReference type="Proteomes" id="UP000765802">
    <property type="component" value="Unassembled WGS sequence"/>
</dbReference>
<evidence type="ECO:0000313" key="2">
    <source>
        <dbReference type="EMBL" id="MBC6491567.1"/>
    </source>
</evidence>
<gene>
    <name evidence="2" type="ORF">BC349_10945</name>
</gene>
<feature type="chain" id="PRO_5045164473" description="Secreted protein" evidence="1">
    <location>
        <begin position="20"/>
        <end position="132"/>
    </location>
</feature>
<dbReference type="EMBL" id="MBUA01000023">
    <property type="protein sequence ID" value="MBC6491567.1"/>
    <property type="molecule type" value="Genomic_DNA"/>
</dbReference>
<accession>A0ABR7M9D5</accession>